<proteinExistence type="predicted"/>
<dbReference type="RefSeq" id="WP_307350267.1">
    <property type="nucleotide sequence ID" value="NZ_JAUSVS010000005.1"/>
</dbReference>
<protein>
    <submittedName>
        <fullName evidence="1">Metallophosphoesterase (TIGR00282 family)</fullName>
    </submittedName>
</protein>
<comment type="caution">
    <text evidence="1">The sequence shown here is derived from an EMBL/GenBank/DDBJ whole genome shotgun (WGS) entry which is preliminary data.</text>
</comment>
<organism evidence="1 2">
    <name type="scientific">Caulobacter ginsengisoli</name>
    <dbReference type="NCBI Taxonomy" id="400775"/>
    <lineage>
        <taxon>Bacteria</taxon>
        <taxon>Pseudomonadati</taxon>
        <taxon>Pseudomonadota</taxon>
        <taxon>Alphaproteobacteria</taxon>
        <taxon>Caulobacterales</taxon>
        <taxon>Caulobacteraceae</taxon>
        <taxon>Caulobacter</taxon>
    </lineage>
</organism>
<dbReference type="PANTHER" id="PTHR36303">
    <property type="entry name" value="2',3'-CYCLIC-NUCLEOTIDE 2'-PHOSPHODIESTERASE"/>
    <property type="match status" value="1"/>
</dbReference>
<dbReference type="Proteomes" id="UP001228905">
    <property type="component" value="Unassembled WGS sequence"/>
</dbReference>
<reference evidence="1 2" key="1">
    <citation type="submission" date="2023-07" db="EMBL/GenBank/DDBJ databases">
        <title>Genomic Encyclopedia of Type Strains, Phase IV (KMG-IV): sequencing the most valuable type-strain genomes for metagenomic binning, comparative biology and taxonomic classification.</title>
        <authorList>
            <person name="Goeker M."/>
        </authorList>
    </citation>
    <scope>NUCLEOTIDE SEQUENCE [LARGE SCALE GENOMIC DNA]</scope>
    <source>
        <strain evidence="1 2">DSM 18695</strain>
    </source>
</reference>
<evidence type="ECO:0000313" key="1">
    <source>
        <dbReference type="EMBL" id="MDQ0465129.1"/>
    </source>
</evidence>
<accession>A0ABU0IT05</accession>
<sequence length="281" mass="30388">MRFAFFGDVVGRAGRDGLADHLPGLRRRLDLDFVIVNAENAAAGFGITENTARELYEAGADCLTLGNHSWDQKEALTYIVREPRLIRPLNYPVLADCPGRGANLFETRTGRQILVINLLGRVHMDALDDPFAAVDRVLEASPLGQVADAIVVDMHAEATSEKMAMGHFCDGRASLVVGTHTHVPTADCQILPGGTAYQTDAGACADYDSVIGNQKEEPLRRFTTRISQSRYKPAEGPATVCGVFVETNDRTGLALRVEPIRVGGRLSETMPDLAKAKVAAE</sequence>
<dbReference type="Gene3D" id="3.60.21.10">
    <property type="match status" value="1"/>
</dbReference>
<gene>
    <name evidence="1" type="ORF">QO010_002913</name>
</gene>
<dbReference type="CDD" id="cd07382">
    <property type="entry name" value="MPP_DR1281"/>
    <property type="match status" value="1"/>
</dbReference>
<dbReference type="SUPFAM" id="SSF56300">
    <property type="entry name" value="Metallo-dependent phosphatases"/>
    <property type="match status" value="1"/>
</dbReference>
<dbReference type="Pfam" id="PF13277">
    <property type="entry name" value="YmdB"/>
    <property type="match status" value="1"/>
</dbReference>
<keyword evidence="2" id="KW-1185">Reference proteome</keyword>
<dbReference type="InterPro" id="IPR029052">
    <property type="entry name" value="Metallo-depent_PP-like"/>
</dbReference>
<dbReference type="InterPro" id="IPR005235">
    <property type="entry name" value="YmdB-like"/>
</dbReference>
<dbReference type="PANTHER" id="PTHR36303:SF1">
    <property type="entry name" value="2',3'-CYCLIC-NUCLEOTIDE 2'-PHOSPHODIESTERASE"/>
    <property type="match status" value="1"/>
</dbReference>
<evidence type="ECO:0000313" key="2">
    <source>
        <dbReference type="Proteomes" id="UP001228905"/>
    </source>
</evidence>
<dbReference type="EMBL" id="JAUSVS010000005">
    <property type="protein sequence ID" value="MDQ0465129.1"/>
    <property type="molecule type" value="Genomic_DNA"/>
</dbReference>
<name>A0ABU0IT05_9CAUL</name>
<dbReference type="PIRSF" id="PIRSF004789">
    <property type="entry name" value="DR1281"/>
    <property type="match status" value="1"/>
</dbReference>